<proteinExistence type="predicted"/>
<protein>
    <submittedName>
        <fullName evidence="1">Uncharacterized protein</fullName>
    </submittedName>
</protein>
<dbReference type="InParanoid" id="W7X6W1"/>
<evidence type="ECO:0000313" key="2">
    <source>
        <dbReference type="Proteomes" id="UP000009168"/>
    </source>
</evidence>
<reference evidence="2" key="1">
    <citation type="journal article" date="2006" name="PLoS Biol.">
        <title>Macronuclear genome sequence of the ciliate Tetrahymena thermophila, a model eukaryote.</title>
        <authorList>
            <person name="Eisen J.A."/>
            <person name="Coyne R.S."/>
            <person name="Wu M."/>
            <person name="Wu D."/>
            <person name="Thiagarajan M."/>
            <person name="Wortman J.R."/>
            <person name="Badger J.H."/>
            <person name="Ren Q."/>
            <person name="Amedeo P."/>
            <person name="Jones K.M."/>
            <person name="Tallon L.J."/>
            <person name="Delcher A.L."/>
            <person name="Salzberg S.L."/>
            <person name="Silva J.C."/>
            <person name="Haas B.J."/>
            <person name="Majoros W.H."/>
            <person name="Farzad M."/>
            <person name="Carlton J.M."/>
            <person name="Smith R.K. Jr."/>
            <person name="Garg J."/>
            <person name="Pearlman R.E."/>
            <person name="Karrer K.M."/>
            <person name="Sun L."/>
            <person name="Manning G."/>
            <person name="Elde N.C."/>
            <person name="Turkewitz A.P."/>
            <person name="Asai D.J."/>
            <person name="Wilkes D.E."/>
            <person name="Wang Y."/>
            <person name="Cai H."/>
            <person name="Collins K."/>
            <person name="Stewart B.A."/>
            <person name="Lee S.R."/>
            <person name="Wilamowska K."/>
            <person name="Weinberg Z."/>
            <person name="Ruzzo W.L."/>
            <person name="Wloga D."/>
            <person name="Gaertig J."/>
            <person name="Frankel J."/>
            <person name="Tsao C.-C."/>
            <person name="Gorovsky M.A."/>
            <person name="Keeling P.J."/>
            <person name="Waller R.F."/>
            <person name="Patron N.J."/>
            <person name="Cherry J.M."/>
            <person name="Stover N.A."/>
            <person name="Krieger C.J."/>
            <person name="del Toro C."/>
            <person name="Ryder H.F."/>
            <person name="Williamson S.C."/>
            <person name="Barbeau R.A."/>
            <person name="Hamilton E.P."/>
            <person name="Orias E."/>
        </authorList>
    </citation>
    <scope>NUCLEOTIDE SEQUENCE [LARGE SCALE GENOMIC DNA]</scope>
    <source>
        <strain evidence="2">SB210</strain>
    </source>
</reference>
<dbReference type="GeneID" id="24438245"/>
<evidence type="ECO:0000313" key="1">
    <source>
        <dbReference type="EMBL" id="EWS75115.1"/>
    </source>
</evidence>
<organism evidence="1 2">
    <name type="scientific">Tetrahymena thermophila (strain SB210)</name>
    <dbReference type="NCBI Taxonomy" id="312017"/>
    <lineage>
        <taxon>Eukaryota</taxon>
        <taxon>Sar</taxon>
        <taxon>Alveolata</taxon>
        <taxon>Ciliophora</taxon>
        <taxon>Intramacronucleata</taxon>
        <taxon>Oligohymenophorea</taxon>
        <taxon>Hymenostomatida</taxon>
        <taxon>Tetrahymenina</taxon>
        <taxon>Tetrahymenidae</taxon>
        <taxon>Tetrahymena</taxon>
    </lineage>
</organism>
<keyword evidence="2" id="KW-1185">Reference proteome</keyword>
<gene>
    <name evidence="1" type="ORF">TTHERM_000295049</name>
</gene>
<dbReference type="Proteomes" id="UP000009168">
    <property type="component" value="Unassembled WGS sequence"/>
</dbReference>
<dbReference type="KEGG" id="tet:TTHERM_000295049"/>
<name>W7X6W1_TETTS</name>
<accession>W7X6W1</accession>
<sequence length="142" mass="16958">MVLPPDKNIRIKICQHQNDRQVQVSQKYQKVFSEFLIKFKNLTPRPSSLFLIQMHSVQPYCSLPRPFPLQINEQQNYQISISLQTNIMIILPSHLLKHLQTEIAFKFFVRNTSSFFIDIIYNFKYSVKIIMHTFQYSISEFL</sequence>
<dbReference type="AlphaFoldDB" id="W7X6W1"/>
<dbReference type="RefSeq" id="XP_012652353.1">
    <property type="nucleotide sequence ID" value="XM_012796899.1"/>
</dbReference>
<dbReference type="EMBL" id="GG662740">
    <property type="protein sequence ID" value="EWS75115.1"/>
    <property type="molecule type" value="Genomic_DNA"/>
</dbReference>